<dbReference type="AlphaFoldDB" id="A0A5K7XD23"/>
<reference evidence="2" key="1">
    <citation type="submission" date="2019-10" db="EMBL/GenBank/DDBJ databases">
        <title>Lacipirellula parvula gen. nov., sp. nov., representing a lineage of planctomycetes widespread in freshwater anoxic habitats, and description of the family Lacipirellulaceae.</title>
        <authorList>
            <person name="Dedysh S.N."/>
            <person name="Kulichevskaya I.S."/>
            <person name="Beletsky A.V."/>
            <person name="Rakitin A.L."/>
            <person name="Mardanov A.V."/>
            <person name="Ivanova A.A."/>
            <person name="Saltykova V.X."/>
            <person name="Rijpstra W.I.C."/>
            <person name="Sinninghe Damste J.S."/>
            <person name="Ravin N.V."/>
        </authorList>
    </citation>
    <scope>NUCLEOTIDE SEQUENCE [LARGE SCALE GENOMIC DNA]</scope>
    <source>
        <strain evidence="2">PX69</strain>
    </source>
</reference>
<evidence type="ECO:0000313" key="2">
    <source>
        <dbReference type="Proteomes" id="UP000326837"/>
    </source>
</evidence>
<gene>
    <name evidence="1" type="ORF">PLANPX_1898</name>
</gene>
<organism evidence="1 2">
    <name type="scientific">Lacipirellula parvula</name>
    <dbReference type="NCBI Taxonomy" id="2650471"/>
    <lineage>
        <taxon>Bacteria</taxon>
        <taxon>Pseudomonadati</taxon>
        <taxon>Planctomycetota</taxon>
        <taxon>Planctomycetia</taxon>
        <taxon>Pirellulales</taxon>
        <taxon>Lacipirellulaceae</taxon>
        <taxon>Lacipirellula</taxon>
    </lineage>
</organism>
<accession>A0A5K7XD23</accession>
<dbReference type="Proteomes" id="UP000326837">
    <property type="component" value="Chromosome"/>
</dbReference>
<dbReference type="KEGG" id="lpav:PLANPX_1898"/>
<dbReference type="EMBL" id="AP021861">
    <property type="protein sequence ID" value="BBO32286.1"/>
    <property type="molecule type" value="Genomic_DNA"/>
</dbReference>
<evidence type="ECO:0000313" key="1">
    <source>
        <dbReference type="EMBL" id="BBO32286.1"/>
    </source>
</evidence>
<keyword evidence="2" id="KW-1185">Reference proteome</keyword>
<proteinExistence type="predicted"/>
<name>A0A5K7XD23_9BACT</name>
<protein>
    <submittedName>
        <fullName evidence="1">Uncharacterized protein</fullName>
    </submittedName>
</protein>
<sequence>MMPLDPLMPFFLDLMHCHFVSMVISEGRLLVAVTLLHCDDMFFLAEQFVVLKDGRCLFSQRPVMSRQRRFQSRYFRLDKVEFVLPRSYFVSPQGVFGTPVEVLLMRRFL</sequence>